<reference evidence="1" key="2">
    <citation type="submission" date="2018-07" db="EMBL/GenBank/DDBJ databases">
        <authorList>
            <person name="Mckenzie S.K."/>
            <person name="Kronauer D.J.C."/>
        </authorList>
    </citation>
    <scope>NUCLEOTIDE SEQUENCE</scope>
    <source>
        <strain evidence="1">Clonal line C1</strain>
    </source>
</reference>
<dbReference type="EMBL" id="QOIP01000003">
    <property type="protein sequence ID" value="RLU24810.1"/>
    <property type="molecule type" value="Genomic_DNA"/>
</dbReference>
<dbReference type="AlphaFoldDB" id="A0A3L8DWD2"/>
<dbReference type="Proteomes" id="UP000279307">
    <property type="component" value="Chromosome 3"/>
</dbReference>
<name>A0A3L8DWD2_OOCBI</name>
<gene>
    <name evidence="1" type="ORF">DMN91_002900</name>
</gene>
<protein>
    <submittedName>
        <fullName evidence="1">Uncharacterized protein</fullName>
    </submittedName>
</protein>
<evidence type="ECO:0000313" key="1">
    <source>
        <dbReference type="EMBL" id="RLU24810.1"/>
    </source>
</evidence>
<proteinExistence type="predicted"/>
<reference evidence="1" key="1">
    <citation type="journal article" date="2018" name="Genome Res.">
        <title>The genomic architecture and molecular evolution of ant odorant receptors.</title>
        <authorList>
            <person name="McKenzie S.K."/>
            <person name="Kronauer D.J.C."/>
        </authorList>
    </citation>
    <scope>NUCLEOTIDE SEQUENCE [LARGE SCALE GENOMIC DNA]</scope>
    <source>
        <strain evidence="1">Clonal line C1</strain>
    </source>
</reference>
<accession>A0A3L8DWD2</accession>
<organism evidence="1">
    <name type="scientific">Ooceraea biroi</name>
    <name type="common">Clonal raider ant</name>
    <name type="synonym">Cerapachys biroi</name>
    <dbReference type="NCBI Taxonomy" id="2015173"/>
    <lineage>
        <taxon>Eukaryota</taxon>
        <taxon>Metazoa</taxon>
        <taxon>Ecdysozoa</taxon>
        <taxon>Arthropoda</taxon>
        <taxon>Hexapoda</taxon>
        <taxon>Insecta</taxon>
        <taxon>Pterygota</taxon>
        <taxon>Neoptera</taxon>
        <taxon>Endopterygota</taxon>
        <taxon>Hymenoptera</taxon>
        <taxon>Apocrita</taxon>
        <taxon>Aculeata</taxon>
        <taxon>Formicoidea</taxon>
        <taxon>Formicidae</taxon>
        <taxon>Dorylinae</taxon>
        <taxon>Ooceraea</taxon>
    </lineage>
</organism>
<dbReference type="OrthoDB" id="2152435at2759"/>
<sequence length="114" mass="13137">MSGIVREGDKKERRVPLCGKVHSAENMKCRKSLLKLKQQEYLMEKNLVNSMENVKLEAEVLRPVLHNMSDVAKNRQIVLDSTKTFLKEIIEEVRSVKSVMDCPENIRNLGELLD</sequence>
<comment type="caution">
    <text evidence="1">The sequence shown here is derived from an EMBL/GenBank/DDBJ whole genome shotgun (WGS) entry which is preliminary data.</text>
</comment>